<keyword evidence="3" id="KW-1185">Reference proteome</keyword>
<dbReference type="RefSeq" id="WP_157697901.1">
    <property type="nucleotide sequence ID" value="NZ_FCOX02000237.1"/>
</dbReference>
<dbReference type="Proteomes" id="UP000071859">
    <property type="component" value="Unassembled WGS sequence"/>
</dbReference>
<dbReference type="OrthoDB" id="9114702at2"/>
<gene>
    <name evidence="2" type="ORF">AWB78_08612</name>
</gene>
<protein>
    <submittedName>
        <fullName evidence="2">Uncharacterized protein</fullName>
    </submittedName>
</protein>
<dbReference type="AlphaFoldDB" id="A0A158ENH4"/>
<organism evidence="2 3">
    <name type="scientific">Caballeronia calidae</name>
    <dbReference type="NCBI Taxonomy" id="1777139"/>
    <lineage>
        <taxon>Bacteria</taxon>
        <taxon>Pseudomonadati</taxon>
        <taxon>Pseudomonadota</taxon>
        <taxon>Betaproteobacteria</taxon>
        <taxon>Burkholderiales</taxon>
        <taxon>Burkholderiaceae</taxon>
        <taxon>Caballeronia</taxon>
    </lineage>
</organism>
<name>A0A158ENH4_9BURK</name>
<reference evidence="2" key="1">
    <citation type="submission" date="2016-01" db="EMBL/GenBank/DDBJ databases">
        <authorList>
            <person name="Peeters C."/>
        </authorList>
    </citation>
    <scope>NUCLEOTIDE SEQUENCE</scope>
    <source>
        <strain evidence="2">LMG 29321</strain>
    </source>
</reference>
<feature type="region of interest" description="Disordered" evidence="1">
    <location>
        <begin position="35"/>
        <end position="60"/>
    </location>
</feature>
<evidence type="ECO:0000313" key="3">
    <source>
        <dbReference type="Proteomes" id="UP000071859"/>
    </source>
</evidence>
<evidence type="ECO:0000313" key="2">
    <source>
        <dbReference type="EMBL" id="SAL07517.1"/>
    </source>
</evidence>
<sequence>MTRGRKKWHVRLAFEPNRYAQEQLQKAYEQISPIKARSTAQPSATQPAAAKQVTIKRGRR</sequence>
<comment type="caution">
    <text evidence="2">The sequence shown here is derived from an EMBL/GenBank/DDBJ whole genome shotgun (WGS) entry which is preliminary data.</text>
</comment>
<evidence type="ECO:0000256" key="1">
    <source>
        <dbReference type="SAM" id="MobiDB-lite"/>
    </source>
</evidence>
<accession>A0A158ENH4</accession>
<feature type="compositionally biased region" description="Low complexity" evidence="1">
    <location>
        <begin position="38"/>
        <end position="50"/>
    </location>
</feature>
<proteinExistence type="predicted"/>
<dbReference type="EMBL" id="FCOX02000237">
    <property type="protein sequence ID" value="SAL07517.1"/>
    <property type="molecule type" value="Genomic_DNA"/>
</dbReference>